<proteinExistence type="predicted"/>
<evidence type="ECO:0000313" key="2">
    <source>
        <dbReference type="EMBL" id="QGG48458.1"/>
    </source>
</evidence>
<name>A0A5Q2N0D9_9FIRM</name>
<gene>
    <name evidence="2" type="ORF">FTV88_2360</name>
</gene>
<dbReference type="Proteomes" id="UP000366051">
    <property type="component" value="Chromosome"/>
</dbReference>
<dbReference type="AlphaFoldDB" id="A0A5Q2N0D9"/>
<reference evidence="3" key="1">
    <citation type="submission" date="2019-11" db="EMBL/GenBank/DDBJ databases">
        <title>Genome sequence of Heliorestis convoluta strain HH, an alkaliphilic and minimalistic phototrophic bacterium from a soda lake in Egypt.</title>
        <authorList>
            <person name="Dewey E.D."/>
            <person name="Stokes L.M."/>
            <person name="Burchell B.M."/>
            <person name="Shaffer K.N."/>
            <person name="Huntington A.M."/>
            <person name="Baker J.M."/>
            <person name="Nadendla S."/>
            <person name="Giglio M.G."/>
            <person name="Touchman J.W."/>
            <person name="Blankenship R.E."/>
            <person name="Madigan M.T."/>
            <person name="Sattley W.M."/>
        </authorList>
    </citation>
    <scope>NUCLEOTIDE SEQUENCE [LARGE SCALE GENOMIC DNA]</scope>
    <source>
        <strain evidence="3">HH</strain>
    </source>
</reference>
<accession>A0A5Q2N0D9</accession>
<protein>
    <submittedName>
        <fullName evidence="2">Uncharacterized protein</fullName>
    </submittedName>
</protein>
<keyword evidence="3" id="KW-1185">Reference proteome</keyword>
<sequence length="46" mass="5199">MQFFQGWPEPEKEKRLNGAVDQSGHYSPLSLSLHRFVSVPDPMAPS</sequence>
<evidence type="ECO:0000313" key="3">
    <source>
        <dbReference type="Proteomes" id="UP000366051"/>
    </source>
</evidence>
<feature type="region of interest" description="Disordered" evidence="1">
    <location>
        <begin position="1"/>
        <end position="21"/>
    </location>
</feature>
<dbReference type="EMBL" id="CP045875">
    <property type="protein sequence ID" value="QGG48458.1"/>
    <property type="molecule type" value="Genomic_DNA"/>
</dbReference>
<organism evidence="2 3">
    <name type="scientific">Heliorestis convoluta</name>
    <dbReference type="NCBI Taxonomy" id="356322"/>
    <lineage>
        <taxon>Bacteria</taxon>
        <taxon>Bacillati</taxon>
        <taxon>Bacillota</taxon>
        <taxon>Clostridia</taxon>
        <taxon>Eubacteriales</taxon>
        <taxon>Heliobacteriaceae</taxon>
        <taxon>Heliorestis</taxon>
    </lineage>
</organism>
<evidence type="ECO:0000256" key="1">
    <source>
        <dbReference type="SAM" id="MobiDB-lite"/>
    </source>
</evidence>
<dbReference type="KEGG" id="hcv:FTV88_2360"/>